<keyword evidence="3" id="KW-1185">Reference proteome</keyword>
<dbReference type="RefSeq" id="WP_045748840.1">
    <property type="nucleotide sequence ID" value="NZ_FUZK01000002.1"/>
</dbReference>
<keyword evidence="1" id="KW-0175">Coiled coil</keyword>
<gene>
    <name evidence="2" type="ORF">Aocu_01970</name>
</gene>
<organism evidence="2 3">
    <name type="scientific">Acholeplasma oculi</name>
    <dbReference type="NCBI Taxonomy" id="35623"/>
    <lineage>
        <taxon>Bacteria</taxon>
        <taxon>Bacillati</taxon>
        <taxon>Mycoplasmatota</taxon>
        <taxon>Mollicutes</taxon>
        <taxon>Acholeplasmatales</taxon>
        <taxon>Acholeplasmataceae</taxon>
        <taxon>Acholeplasma</taxon>
    </lineage>
</organism>
<dbReference type="Proteomes" id="UP000032434">
    <property type="component" value="Chromosome 1"/>
</dbReference>
<reference evidence="3" key="1">
    <citation type="submission" date="2014-05" db="EMBL/GenBank/DDBJ databases">
        <authorList>
            <person name="Kube M."/>
        </authorList>
    </citation>
    <scope>NUCLEOTIDE SEQUENCE [LARGE SCALE GENOMIC DNA]</scope>
</reference>
<dbReference type="EMBL" id="LK028559">
    <property type="protein sequence ID" value="CDR30270.1"/>
    <property type="molecule type" value="Genomic_DNA"/>
</dbReference>
<evidence type="ECO:0000313" key="3">
    <source>
        <dbReference type="Proteomes" id="UP000032434"/>
    </source>
</evidence>
<sequence>MMNLYKEYIYMLGQAIIHFQSIERDIKYMIAGMKKGNMKDNFKEVDETIKGLGIAVRELQAIDHENSNHYLSLTQYKLLSQLARKRNYYSHESALNFLYIKDSLASLEFKKEYEKLKNDLESLSRLQREIENTRITLLIQKNKV</sequence>
<dbReference type="HOGENOM" id="CLU_1792258_0_0_14"/>
<evidence type="ECO:0000256" key="1">
    <source>
        <dbReference type="SAM" id="Coils"/>
    </source>
</evidence>
<dbReference type="InParanoid" id="A0A061A8R3"/>
<dbReference type="KEGG" id="aoc:Aocu_01970"/>
<protein>
    <submittedName>
        <fullName evidence="2">Uncharacterized protein</fullName>
    </submittedName>
</protein>
<feature type="coiled-coil region" evidence="1">
    <location>
        <begin position="106"/>
        <end position="143"/>
    </location>
</feature>
<evidence type="ECO:0000313" key="2">
    <source>
        <dbReference type="EMBL" id="CDR30270.1"/>
    </source>
</evidence>
<proteinExistence type="predicted"/>
<dbReference type="AlphaFoldDB" id="A0A061A8R3"/>
<dbReference type="STRING" id="35623.Aocu_01970"/>
<dbReference type="PATRIC" id="fig|35623.3.peg.197"/>
<accession>A0A061A8R3</accession>
<name>A0A061A8R3_9MOLU</name>